<feature type="compositionally biased region" description="Basic and acidic residues" evidence="6">
    <location>
        <begin position="238"/>
        <end position="261"/>
    </location>
</feature>
<evidence type="ECO:0000256" key="4">
    <source>
        <dbReference type="ARBA" id="ARBA00022833"/>
    </source>
</evidence>
<dbReference type="PROSITE" id="PS00028">
    <property type="entry name" value="ZINC_FINGER_C2H2_1"/>
    <property type="match status" value="1"/>
</dbReference>
<dbReference type="RefSeq" id="XP_003746924.1">
    <property type="nucleotide sequence ID" value="XM_003746876.2"/>
</dbReference>
<gene>
    <name evidence="9" type="primary">LOC100901887</name>
</gene>
<dbReference type="AlphaFoldDB" id="A0AAJ6QX54"/>
<dbReference type="SMART" id="SM00355">
    <property type="entry name" value="ZnF_C2H2"/>
    <property type="match status" value="6"/>
</dbReference>
<keyword evidence="8" id="KW-1185">Reference proteome</keyword>
<evidence type="ECO:0000259" key="7">
    <source>
        <dbReference type="PROSITE" id="PS50157"/>
    </source>
</evidence>
<evidence type="ECO:0000313" key="9">
    <source>
        <dbReference type="RefSeq" id="XP_003746924.1"/>
    </source>
</evidence>
<keyword evidence="3 5" id="KW-0863">Zinc-finger</keyword>
<dbReference type="GO" id="GO:0000981">
    <property type="term" value="F:DNA-binding transcription factor activity, RNA polymerase II-specific"/>
    <property type="evidence" value="ECO:0007669"/>
    <property type="project" value="TreeGrafter"/>
</dbReference>
<dbReference type="InterPro" id="IPR013087">
    <property type="entry name" value="Znf_C2H2_type"/>
</dbReference>
<keyword evidence="2" id="KW-0677">Repeat</keyword>
<dbReference type="GO" id="GO:0005634">
    <property type="term" value="C:nucleus"/>
    <property type="evidence" value="ECO:0007669"/>
    <property type="project" value="TreeGrafter"/>
</dbReference>
<feature type="domain" description="C2H2-type" evidence="7">
    <location>
        <begin position="70"/>
        <end position="98"/>
    </location>
</feature>
<dbReference type="InterPro" id="IPR036236">
    <property type="entry name" value="Znf_C2H2_sf"/>
</dbReference>
<feature type="region of interest" description="Disordered" evidence="6">
    <location>
        <begin position="237"/>
        <end position="261"/>
    </location>
</feature>
<name>A0AAJ6QX54_9ACAR</name>
<dbReference type="GO" id="GO:0008270">
    <property type="term" value="F:zinc ion binding"/>
    <property type="evidence" value="ECO:0007669"/>
    <property type="project" value="UniProtKB-KW"/>
</dbReference>
<evidence type="ECO:0000256" key="5">
    <source>
        <dbReference type="PROSITE-ProRule" id="PRU00042"/>
    </source>
</evidence>
<feature type="domain" description="C2H2-type" evidence="7">
    <location>
        <begin position="100"/>
        <end position="127"/>
    </location>
</feature>
<dbReference type="PANTHER" id="PTHR24408:SF58">
    <property type="entry name" value="TRANSCRIPTION FACTOR (TFIIIA), PUTATIVE (AFU_ORTHOLOGUE AFUA_1G05150)-RELATED"/>
    <property type="match status" value="1"/>
</dbReference>
<dbReference type="GO" id="GO:0043565">
    <property type="term" value="F:sequence-specific DNA binding"/>
    <property type="evidence" value="ECO:0007669"/>
    <property type="project" value="TreeGrafter"/>
</dbReference>
<evidence type="ECO:0000256" key="3">
    <source>
        <dbReference type="ARBA" id="ARBA00022771"/>
    </source>
</evidence>
<evidence type="ECO:0000256" key="6">
    <source>
        <dbReference type="SAM" id="MobiDB-lite"/>
    </source>
</evidence>
<proteinExistence type="predicted"/>
<dbReference type="KEGG" id="goe:100901887"/>
<dbReference type="Proteomes" id="UP000694867">
    <property type="component" value="Unplaced"/>
</dbReference>
<dbReference type="Pfam" id="PF00096">
    <property type="entry name" value="zf-C2H2"/>
    <property type="match status" value="1"/>
</dbReference>
<dbReference type="GeneID" id="100901887"/>
<protein>
    <submittedName>
        <fullName evidence="9">Transcription factor E4F1</fullName>
    </submittedName>
</protein>
<dbReference type="SUPFAM" id="SSF57667">
    <property type="entry name" value="beta-beta-alpha zinc fingers"/>
    <property type="match status" value="3"/>
</dbReference>
<sequence>MSVAKSESLSNSEINVFDLNLPSYTYKCQVCPFFASDQNTVSNHYQAAHCQPTSTRIISVGPVECKPDLLHCNQCNYTTQKKGNLNAHVNQMHVADQRPYPCPHCDYRAKTERHLHAHIPTHGGETPPYKCNFCPYETTDRSELVRHKQDIHESDKVFSCEQCTYKARTSDYLAKHKVTQHTPLDERQFQCAHCSKRFAIESLLRRHLKKHLDNTRHNCPHCGNAFKDIRRHRSRCAKAPEKDLTKPKEPKEPAKSRQQRKQEAAAAIANVGANEVVVPQIVQMPSIDLSSVLSLQGSLKGVNLNSMISMNQSQLLLGSPLVSTVRVLPVDIDGVSVQST</sequence>
<dbReference type="PANTHER" id="PTHR24408">
    <property type="entry name" value="ZINC FINGER PROTEIN"/>
    <property type="match status" value="1"/>
</dbReference>
<keyword evidence="4" id="KW-0862">Zinc</keyword>
<evidence type="ECO:0000313" key="8">
    <source>
        <dbReference type="Proteomes" id="UP000694867"/>
    </source>
</evidence>
<feature type="domain" description="C2H2-type" evidence="7">
    <location>
        <begin position="189"/>
        <end position="216"/>
    </location>
</feature>
<feature type="domain" description="C2H2-type" evidence="7">
    <location>
        <begin position="129"/>
        <end position="157"/>
    </location>
</feature>
<evidence type="ECO:0000256" key="2">
    <source>
        <dbReference type="ARBA" id="ARBA00022737"/>
    </source>
</evidence>
<organism evidence="8 9">
    <name type="scientific">Galendromus occidentalis</name>
    <name type="common">western predatory mite</name>
    <dbReference type="NCBI Taxonomy" id="34638"/>
    <lineage>
        <taxon>Eukaryota</taxon>
        <taxon>Metazoa</taxon>
        <taxon>Ecdysozoa</taxon>
        <taxon>Arthropoda</taxon>
        <taxon>Chelicerata</taxon>
        <taxon>Arachnida</taxon>
        <taxon>Acari</taxon>
        <taxon>Parasitiformes</taxon>
        <taxon>Mesostigmata</taxon>
        <taxon>Gamasina</taxon>
        <taxon>Phytoseioidea</taxon>
        <taxon>Phytoseiidae</taxon>
        <taxon>Typhlodrominae</taxon>
        <taxon>Galendromus</taxon>
    </lineage>
</organism>
<evidence type="ECO:0000256" key="1">
    <source>
        <dbReference type="ARBA" id="ARBA00022723"/>
    </source>
</evidence>
<accession>A0AAJ6QX54</accession>
<dbReference type="PROSITE" id="PS50157">
    <property type="entry name" value="ZINC_FINGER_C2H2_2"/>
    <property type="match status" value="4"/>
</dbReference>
<keyword evidence="1" id="KW-0479">Metal-binding</keyword>
<reference evidence="9" key="1">
    <citation type="submission" date="2025-08" db="UniProtKB">
        <authorList>
            <consortium name="RefSeq"/>
        </authorList>
    </citation>
    <scope>IDENTIFICATION</scope>
</reference>
<dbReference type="Gene3D" id="3.30.160.60">
    <property type="entry name" value="Classic Zinc Finger"/>
    <property type="match status" value="3"/>
</dbReference>